<evidence type="ECO:0000259" key="2">
    <source>
        <dbReference type="Pfam" id="PF00582"/>
    </source>
</evidence>
<feature type="domain" description="UspA" evidence="2">
    <location>
        <begin position="151"/>
        <end position="284"/>
    </location>
</feature>
<name>A0A1T5HSP4_9BACT</name>
<accession>A0A1T5HSP4</accession>
<feature type="domain" description="UspA" evidence="2">
    <location>
        <begin position="1"/>
        <end position="133"/>
    </location>
</feature>
<evidence type="ECO:0000313" key="4">
    <source>
        <dbReference type="Proteomes" id="UP000191055"/>
    </source>
</evidence>
<proteinExistence type="inferred from homology"/>
<dbReference type="Proteomes" id="UP000191055">
    <property type="component" value="Unassembled WGS sequence"/>
</dbReference>
<dbReference type="AlphaFoldDB" id="A0A1T5HSP4"/>
<dbReference type="Pfam" id="PF00582">
    <property type="entry name" value="Usp"/>
    <property type="match status" value="2"/>
</dbReference>
<dbReference type="InterPro" id="IPR014729">
    <property type="entry name" value="Rossmann-like_a/b/a_fold"/>
</dbReference>
<dbReference type="CDD" id="cd00293">
    <property type="entry name" value="USP-like"/>
    <property type="match status" value="2"/>
</dbReference>
<dbReference type="PANTHER" id="PTHR46268:SF26">
    <property type="entry name" value="UNIVERSAL STRESS PROTEIN MJ0577"/>
    <property type="match status" value="1"/>
</dbReference>
<gene>
    <name evidence="3" type="ORF">SAMN03080601_03004</name>
</gene>
<evidence type="ECO:0000256" key="1">
    <source>
        <dbReference type="ARBA" id="ARBA00008791"/>
    </source>
</evidence>
<dbReference type="SUPFAM" id="SSF52402">
    <property type="entry name" value="Adenine nucleotide alpha hydrolases-like"/>
    <property type="match status" value="2"/>
</dbReference>
<reference evidence="3 4" key="1">
    <citation type="submission" date="2017-02" db="EMBL/GenBank/DDBJ databases">
        <authorList>
            <person name="Peterson S.W."/>
        </authorList>
    </citation>
    <scope>NUCLEOTIDE SEQUENCE [LARGE SCALE GENOMIC DNA]</scope>
    <source>
        <strain evidence="3 4">DSM 24412</strain>
    </source>
</reference>
<dbReference type="KEGG" id="asx:CDL62_08830"/>
<dbReference type="InterPro" id="IPR006015">
    <property type="entry name" value="Universal_stress_UspA"/>
</dbReference>
<dbReference type="RefSeq" id="WP_079558680.1">
    <property type="nucleotide sequence ID" value="NZ_CP021904.1"/>
</dbReference>
<dbReference type="PANTHER" id="PTHR46268">
    <property type="entry name" value="STRESS RESPONSE PROTEIN NHAX"/>
    <property type="match status" value="1"/>
</dbReference>
<evidence type="ECO:0000313" key="3">
    <source>
        <dbReference type="EMBL" id="SKC23719.1"/>
    </source>
</evidence>
<organism evidence="3 4">
    <name type="scientific">Alkalitalea saponilacus</name>
    <dbReference type="NCBI Taxonomy" id="889453"/>
    <lineage>
        <taxon>Bacteria</taxon>
        <taxon>Pseudomonadati</taxon>
        <taxon>Bacteroidota</taxon>
        <taxon>Bacteroidia</taxon>
        <taxon>Marinilabiliales</taxon>
        <taxon>Marinilabiliaceae</taxon>
        <taxon>Alkalitalea</taxon>
    </lineage>
</organism>
<dbReference type="Gene3D" id="3.40.50.620">
    <property type="entry name" value="HUPs"/>
    <property type="match status" value="2"/>
</dbReference>
<dbReference type="PRINTS" id="PR01438">
    <property type="entry name" value="UNVRSLSTRESS"/>
</dbReference>
<dbReference type="OrthoDB" id="9788959at2"/>
<dbReference type="STRING" id="889453.SAMN03080601_03004"/>
<dbReference type="InterPro" id="IPR006016">
    <property type="entry name" value="UspA"/>
</dbReference>
<keyword evidence="4" id="KW-1185">Reference proteome</keyword>
<protein>
    <submittedName>
        <fullName evidence="3">Nucleotide-binding universal stress protein, UspA family</fullName>
    </submittedName>
</protein>
<dbReference type="EMBL" id="FUYV01000020">
    <property type="protein sequence ID" value="SKC23719.1"/>
    <property type="molecule type" value="Genomic_DNA"/>
</dbReference>
<sequence>MFKRILIASDLSPVSDAIIGCMTNLKTLNIKEVVLFYALGFRENDEVSEIVHQQVKPDLERQQDILKKEGFNVSLALTDGMPSEELKRVCDEKEVSLIVMGSHGHSAFTHQFFRIGGVASEVLNSHEKPLLFLRIKNDASGFEAASVNLKEKILFATDFSDISMYAFEYLEELVKDGVQNITLMHVQDKGRISGHLEHKLEEFNHIDNERLLLRKERLEKLGATNVEIKIPYGIPAQEIINEAHQGYSLVVMGSQGRGYFTNVFIGSVSYKVARNSDVSVLLVPERFRE</sequence>
<comment type="similarity">
    <text evidence="1">Belongs to the universal stress protein A family.</text>
</comment>